<comment type="caution">
    <text evidence="3">The sequence shown here is derived from an EMBL/GenBank/DDBJ whole genome shotgun (WGS) entry which is preliminary data.</text>
</comment>
<keyword evidence="4" id="KW-1185">Reference proteome</keyword>
<dbReference type="InterPro" id="IPR029149">
    <property type="entry name" value="Creatin/AminoP/Spt16_N"/>
</dbReference>
<dbReference type="EMBL" id="ACXX02000016">
    <property type="protein sequence ID" value="EGD46212.1"/>
    <property type="molecule type" value="Genomic_DNA"/>
</dbReference>
<evidence type="ECO:0000313" key="3">
    <source>
        <dbReference type="EMBL" id="EGD46212.1"/>
    </source>
</evidence>
<protein>
    <submittedName>
        <fullName evidence="3">Peptidase M24</fullName>
    </submittedName>
</protein>
<dbReference type="InterPro" id="IPR000587">
    <property type="entry name" value="Creatinase_N"/>
</dbReference>
<dbReference type="OrthoDB" id="9806388at2"/>
<evidence type="ECO:0000259" key="1">
    <source>
        <dbReference type="Pfam" id="PF00557"/>
    </source>
</evidence>
<dbReference type="InterPro" id="IPR036005">
    <property type="entry name" value="Creatinase/aminopeptidase-like"/>
</dbReference>
<dbReference type="AlphaFoldDB" id="F1THK9"/>
<feature type="domain" description="Creatinase N-terminal" evidence="2">
    <location>
        <begin position="28"/>
        <end position="137"/>
    </location>
</feature>
<organism evidence="3 4">
    <name type="scientific">Ruminiclostridium papyrosolvens DSM 2782</name>
    <dbReference type="NCBI Taxonomy" id="588581"/>
    <lineage>
        <taxon>Bacteria</taxon>
        <taxon>Bacillati</taxon>
        <taxon>Bacillota</taxon>
        <taxon>Clostridia</taxon>
        <taxon>Eubacteriales</taxon>
        <taxon>Oscillospiraceae</taxon>
        <taxon>Ruminiclostridium</taxon>
    </lineage>
</organism>
<proteinExistence type="predicted"/>
<dbReference type="InterPro" id="IPR001714">
    <property type="entry name" value="Pept_M24_MAP"/>
</dbReference>
<dbReference type="Pfam" id="PF00557">
    <property type="entry name" value="Peptidase_M24"/>
    <property type="match status" value="1"/>
</dbReference>
<gene>
    <name evidence="3" type="ORF">Cpap_0506</name>
</gene>
<feature type="domain" description="Peptidase M24" evidence="1">
    <location>
        <begin position="145"/>
        <end position="380"/>
    </location>
</feature>
<dbReference type="PRINTS" id="PR00599">
    <property type="entry name" value="MAPEPTIDASE"/>
</dbReference>
<dbReference type="Pfam" id="PF01321">
    <property type="entry name" value="Creatinase_N"/>
    <property type="match status" value="1"/>
</dbReference>
<reference evidence="3" key="2">
    <citation type="submission" date="2011-01" db="EMBL/GenBank/DDBJ databases">
        <title>The Non-contiguous Finished genome of Clostridium papyrosolvens.</title>
        <authorList>
            <person name="Lucas S."/>
            <person name="Copeland A."/>
            <person name="Lapidus A."/>
            <person name="Cheng J.-F."/>
            <person name="Goodwin L."/>
            <person name="Pitluck S."/>
            <person name="Misra M."/>
            <person name="Chertkov O."/>
            <person name="Detter J.C."/>
            <person name="Han C."/>
            <person name="Tapia R."/>
            <person name="Land M."/>
            <person name="Hauser L."/>
            <person name="Kyrpides N."/>
            <person name="Ivanova N."/>
            <person name="Pagani I."/>
            <person name="Mouttaki H."/>
            <person name="He Z."/>
            <person name="Zhou J."/>
            <person name="Hemme C.L."/>
            <person name="Woyke T."/>
        </authorList>
    </citation>
    <scope>NUCLEOTIDE SEQUENCE [LARGE SCALE GENOMIC DNA]</scope>
    <source>
        <strain evidence="3">DSM 2782</strain>
    </source>
</reference>
<accession>F1THK9</accession>
<dbReference type="eggNOG" id="COG0006">
    <property type="taxonomic scope" value="Bacteria"/>
</dbReference>
<dbReference type="PANTHER" id="PTHR46112:SF2">
    <property type="entry name" value="XAA-PRO AMINOPEPTIDASE P-RELATED"/>
    <property type="match status" value="1"/>
</dbReference>
<dbReference type="Gene3D" id="3.90.230.10">
    <property type="entry name" value="Creatinase/methionine aminopeptidase superfamily"/>
    <property type="match status" value="1"/>
</dbReference>
<sequence length="397" mass="44261">MKEILTGKELEKRAKRLCAVATEKYPDWDTIIILGRVNQYYFTGTMQDGILIVKRDGKLMYFARRSYERAKIESPISDCIYSMEKYSDAAAVCGKLFGNTLIETDIATIEVLERLQSKFEIGRIYPLKKILSEIRAIKSPYELDAIREAGKRHKCLLEEVVPGILREGMSEVELSAELFEKMLKLGHQGVSRFSSYQTEMIIGQIAFGVNSLYPTNFDGPGGMKGLSPAVPLFGSLNTLLKKGDLVFIDVGFCVEGYHSDKTQVYMFGGKPTEEVEKTHRQCIEIQKKTASLLKPGNIPSEIYNSIMSCLESSFLENFMGFGDRKVRFLGHGVGLHVDELPVIAKGFDNPLKENMVFALEPKKGIPQVGMVGGEDTYIITSDGGECITGGERDIILV</sequence>
<dbReference type="InterPro" id="IPR000994">
    <property type="entry name" value="Pept_M24"/>
</dbReference>
<dbReference type="InterPro" id="IPR050659">
    <property type="entry name" value="Peptidase_M24B"/>
</dbReference>
<name>F1THK9_9FIRM</name>
<dbReference type="SUPFAM" id="SSF55920">
    <property type="entry name" value="Creatinase/aminopeptidase"/>
    <property type="match status" value="1"/>
</dbReference>
<dbReference type="GO" id="GO:0004177">
    <property type="term" value="F:aminopeptidase activity"/>
    <property type="evidence" value="ECO:0007669"/>
    <property type="project" value="UniProtKB-ARBA"/>
</dbReference>
<evidence type="ECO:0000313" key="4">
    <source>
        <dbReference type="Proteomes" id="UP000003860"/>
    </source>
</evidence>
<evidence type="ECO:0000259" key="2">
    <source>
        <dbReference type="Pfam" id="PF01321"/>
    </source>
</evidence>
<dbReference type="RefSeq" id="WP_004621922.1">
    <property type="nucleotide sequence ID" value="NZ_ACXX02000016.1"/>
</dbReference>
<dbReference type="Proteomes" id="UP000003860">
    <property type="component" value="Unassembled WGS sequence"/>
</dbReference>
<dbReference type="GO" id="GO:0008235">
    <property type="term" value="F:metalloexopeptidase activity"/>
    <property type="evidence" value="ECO:0007669"/>
    <property type="project" value="UniProtKB-ARBA"/>
</dbReference>
<dbReference type="PANTHER" id="PTHR46112">
    <property type="entry name" value="AMINOPEPTIDASE"/>
    <property type="match status" value="1"/>
</dbReference>
<dbReference type="SUPFAM" id="SSF53092">
    <property type="entry name" value="Creatinase/prolidase N-terminal domain"/>
    <property type="match status" value="1"/>
</dbReference>
<dbReference type="Gene3D" id="3.40.350.10">
    <property type="entry name" value="Creatinase/prolidase N-terminal domain"/>
    <property type="match status" value="1"/>
</dbReference>
<dbReference type="CDD" id="cd01066">
    <property type="entry name" value="APP_MetAP"/>
    <property type="match status" value="1"/>
</dbReference>
<reference evidence="3" key="1">
    <citation type="submission" date="2009-07" db="EMBL/GenBank/DDBJ databases">
        <authorList>
            <consortium name="US DOE Joint Genome Institute (JGI-PGF)"/>
            <person name="Lucas S."/>
            <person name="Copeland A."/>
            <person name="Lapidus A."/>
            <person name="Glavina del Rio T."/>
            <person name="Tice H."/>
            <person name="Bruce D."/>
            <person name="Goodwin L."/>
            <person name="Pitluck S."/>
            <person name="Larimer F."/>
            <person name="Land M.L."/>
            <person name="Mouttaki H."/>
            <person name="He Z."/>
            <person name="Zhou J."/>
            <person name="Hemme C.L."/>
        </authorList>
    </citation>
    <scope>NUCLEOTIDE SEQUENCE</scope>
    <source>
        <strain evidence="3">DSM 2782</strain>
    </source>
</reference>
<dbReference type="STRING" id="588581.Cpap_0506"/>